<reference evidence="2 3" key="1">
    <citation type="journal article" date="2018" name="Syst. Appl. Microbiol.">
        <title>A new symbiotic nanoarchaeote (Candidatus Nanoclepta minutus) and its host (Zestosphaera tikiterensis gen. nov., sp. nov.) from a New Zealand hot spring.</title>
        <authorList>
            <person name="St John E."/>
            <person name="Liu Y."/>
            <person name="Podar M."/>
            <person name="Stott M.B."/>
            <person name="Meneghin J."/>
            <person name="Chen Z."/>
            <person name="Lagutin K."/>
            <person name="Mitchell K."/>
            <person name="Reysenbach A.L."/>
        </authorList>
    </citation>
    <scope>NUCLEOTIDE SEQUENCE [LARGE SCALE GENOMIC DNA]</scope>
    <source>
        <strain evidence="2">NZ3</strain>
    </source>
</reference>
<keyword evidence="1" id="KW-0472">Membrane</keyword>
<gene>
    <name evidence="2" type="ORF">BXU00_00370</name>
</gene>
<dbReference type="AlphaFoldDB" id="A0A397WNA3"/>
<proteinExistence type="predicted"/>
<evidence type="ECO:0000313" key="3">
    <source>
        <dbReference type="Proteomes" id="UP000266622"/>
    </source>
</evidence>
<accession>A0A397WNA3</accession>
<evidence type="ECO:0000313" key="2">
    <source>
        <dbReference type="EMBL" id="RIB35550.1"/>
    </source>
</evidence>
<dbReference type="Proteomes" id="UP000266622">
    <property type="component" value="Unassembled WGS sequence"/>
</dbReference>
<name>A0A397WNA3_9ARCH</name>
<dbReference type="EMBL" id="MWMI01000001">
    <property type="protein sequence ID" value="RIB35550.1"/>
    <property type="molecule type" value="Genomic_DNA"/>
</dbReference>
<keyword evidence="1" id="KW-1133">Transmembrane helix</keyword>
<organism evidence="2 3">
    <name type="scientific">Candidatus Nanoclepta minutus</name>
    <dbReference type="NCBI Taxonomy" id="1940235"/>
    <lineage>
        <taxon>Archaea</taxon>
        <taxon>Nanobdellota</taxon>
        <taxon>Candidatus Nanoclepta</taxon>
    </lineage>
</organism>
<protein>
    <submittedName>
        <fullName evidence="2">Uncharacterized protein</fullName>
    </submittedName>
</protein>
<sequence length="344" mass="39078">MDIGEMLNILLAVFVILISIFLALELPYLSLKYSTNSNPFAIYHVAVSLDYFSSFPGNFYVKIDYPGIENVEFRISSYKIQNNLITGNSYVSEGICNIKNHLEDIAFDIITSVMFAFSPIKLEGEGAVKSATEAIIKTLIEASRVYAIGEILSLGFTAFGYIASGNFMDAFRNFVLRVNRDSIGYFRDIVIEKGTQFTETAGRMIVSTVIRLILKSLNVMGPWGWVISFTANLAISLADNVYSLVRGNSDVEYNCLKGIVGTTQYVYVEFNRIDFSQNLYVPIEFQYVIKDDLVLSRVEGGWLYKVYTMDESTDKYYILNYFEISKDRERIFVRPIYSEIAKSK</sequence>
<evidence type="ECO:0000256" key="1">
    <source>
        <dbReference type="SAM" id="Phobius"/>
    </source>
</evidence>
<keyword evidence="1" id="KW-0812">Transmembrane</keyword>
<comment type="caution">
    <text evidence="2">The sequence shown here is derived from an EMBL/GenBank/DDBJ whole genome shotgun (WGS) entry which is preliminary data.</text>
</comment>
<feature type="transmembrane region" description="Helical" evidence="1">
    <location>
        <begin position="6"/>
        <end position="24"/>
    </location>
</feature>